<keyword evidence="1" id="KW-0812">Transmembrane</keyword>
<dbReference type="EMBL" id="JACCFM010000001">
    <property type="protein sequence ID" value="NYJ20747.1"/>
    <property type="molecule type" value="Genomic_DNA"/>
</dbReference>
<sequence>MSATPPSDLATPHTPIPVTRRRVRLGLTLGAVLIAAVAVMVPALHFTAQGDYDAARESLAVKQSTAAPLVDAARSTLADAQTLLQTSAGRVLDEMPRTRLADAIVTADRRVGAVEDDIAASAAAAKNRPQSGVLLAGFPMRHSASVLATFMLDDAATLPAVTSTLAVPMRALTEAVAAWEAEQKRLRYTNNVAAAGWYPELDACIGSVDLTERYGIPTIAEHWSCGGRDFPSKAGTLIELTGLHSGTYRVDGILAMLNQSTATTADLPRGYDLLYQTCQNGQSSSMSITGLTKVD</sequence>
<evidence type="ECO:0000313" key="2">
    <source>
        <dbReference type="EMBL" id="NYJ20747.1"/>
    </source>
</evidence>
<dbReference type="AlphaFoldDB" id="A0A7Z0EH05"/>
<reference evidence="2 3" key="1">
    <citation type="submission" date="2020-07" db="EMBL/GenBank/DDBJ databases">
        <title>Sequencing the genomes of 1000 actinobacteria strains.</title>
        <authorList>
            <person name="Klenk H.-P."/>
        </authorList>
    </citation>
    <scope>NUCLEOTIDE SEQUENCE [LARGE SCALE GENOMIC DNA]</scope>
    <source>
        <strain evidence="2 3">LI1</strain>
    </source>
</reference>
<evidence type="ECO:0000256" key="1">
    <source>
        <dbReference type="SAM" id="Phobius"/>
    </source>
</evidence>
<accession>A0A7Z0EH05</accession>
<keyword evidence="1" id="KW-0472">Membrane</keyword>
<protein>
    <recommendedName>
        <fullName evidence="4">DUF4012 domain-containing protein</fullName>
    </recommendedName>
</protein>
<comment type="caution">
    <text evidence="2">The sequence shown here is derived from an EMBL/GenBank/DDBJ whole genome shotgun (WGS) entry which is preliminary data.</text>
</comment>
<gene>
    <name evidence="2" type="ORF">HNR05_002538</name>
</gene>
<evidence type="ECO:0000313" key="3">
    <source>
        <dbReference type="Proteomes" id="UP000537260"/>
    </source>
</evidence>
<feature type="transmembrane region" description="Helical" evidence="1">
    <location>
        <begin position="25"/>
        <end position="46"/>
    </location>
</feature>
<evidence type="ECO:0008006" key="4">
    <source>
        <dbReference type="Google" id="ProtNLM"/>
    </source>
</evidence>
<proteinExistence type="predicted"/>
<keyword evidence="1" id="KW-1133">Transmembrane helix</keyword>
<name>A0A7Z0EH05_9MICO</name>
<organism evidence="2 3">
    <name type="scientific">Glaciibacter psychrotolerans</name>
    <dbReference type="NCBI Taxonomy" id="670054"/>
    <lineage>
        <taxon>Bacteria</taxon>
        <taxon>Bacillati</taxon>
        <taxon>Actinomycetota</taxon>
        <taxon>Actinomycetes</taxon>
        <taxon>Micrococcales</taxon>
        <taxon>Microbacteriaceae</taxon>
        <taxon>Glaciibacter</taxon>
    </lineage>
</organism>
<keyword evidence="3" id="KW-1185">Reference proteome</keyword>
<dbReference type="Proteomes" id="UP000537260">
    <property type="component" value="Unassembled WGS sequence"/>
</dbReference>
<dbReference type="RefSeq" id="WP_179579424.1">
    <property type="nucleotide sequence ID" value="NZ_JACCFM010000001.1"/>
</dbReference>